<dbReference type="GO" id="GO:0003677">
    <property type="term" value="F:DNA binding"/>
    <property type="evidence" value="ECO:0007669"/>
    <property type="project" value="UniProtKB-UniRule"/>
</dbReference>
<accession>A0A239E279</accession>
<evidence type="ECO:0000256" key="3">
    <source>
        <dbReference type="ARBA" id="ARBA00022618"/>
    </source>
</evidence>
<feature type="active site" description="O-(3'-phospho-DNA)-tyrosine intermediate" evidence="9">
    <location>
        <position position="275"/>
    </location>
</feature>
<dbReference type="InterPro" id="IPR044068">
    <property type="entry name" value="CB"/>
</dbReference>
<dbReference type="Pfam" id="PF00589">
    <property type="entry name" value="Phage_integrase"/>
    <property type="match status" value="1"/>
</dbReference>
<feature type="domain" description="Core-binding (CB)" evidence="11">
    <location>
        <begin position="1"/>
        <end position="83"/>
    </location>
</feature>
<name>A0A239E279_9BACT</name>
<dbReference type="InterPro" id="IPR013762">
    <property type="entry name" value="Integrase-like_cat_sf"/>
</dbReference>
<keyword evidence="4 9" id="KW-0159">Chromosome partition</keyword>
<dbReference type="Proteomes" id="UP000198480">
    <property type="component" value="Unassembled WGS sequence"/>
</dbReference>
<evidence type="ECO:0000256" key="8">
    <source>
        <dbReference type="ARBA" id="ARBA00023306"/>
    </source>
</evidence>
<feature type="domain" description="Tyr recombinase" evidence="10">
    <location>
        <begin position="104"/>
        <end position="288"/>
    </location>
</feature>
<comment type="similarity">
    <text evidence="9">Belongs to the 'phage' integrase family. XerC subfamily.</text>
</comment>
<evidence type="ECO:0000313" key="12">
    <source>
        <dbReference type="EMBL" id="SNS38717.1"/>
    </source>
</evidence>
<dbReference type="GO" id="GO:0051301">
    <property type="term" value="P:cell division"/>
    <property type="evidence" value="ECO:0007669"/>
    <property type="project" value="UniProtKB-KW"/>
</dbReference>
<keyword evidence="5 9" id="KW-0229">DNA integration</keyword>
<evidence type="ECO:0000259" key="10">
    <source>
        <dbReference type="PROSITE" id="PS51898"/>
    </source>
</evidence>
<evidence type="ECO:0000256" key="6">
    <source>
        <dbReference type="ARBA" id="ARBA00023125"/>
    </source>
</evidence>
<dbReference type="AlphaFoldDB" id="A0A239E279"/>
<organism evidence="12 13">
    <name type="scientific">Belliella buryatensis</name>
    <dbReference type="NCBI Taxonomy" id="1500549"/>
    <lineage>
        <taxon>Bacteria</taxon>
        <taxon>Pseudomonadati</taxon>
        <taxon>Bacteroidota</taxon>
        <taxon>Cytophagia</taxon>
        <taxon>Cytophagales</taxon>
        <taxon>Cyclobacteriaceae</taxon>
        <taxon>Belliella</taxon>
    </lineage>
</organism>
<dbReference type="GO" id="GO:0009037">
    <property type="term" value="F:tyrosine-based site-specific recombinase activity"/>
    <property type="evidence" value="ECO:0007669"/>
    <property type="project" value="UniProtKB-UniRule"/>
</dbReference>
<evidence type="ECO:0000313" key="13">
    <source>
        <dbReference type="Proteomes" id="UP000198480"/>
    </source>
</evidence>
<dbReference type="PROSITE" id="PS51900">
    <property type="entry name" value="CB"/>
    <property type="match status" value="1"/>
</dbReference>
<dbReference type="PROSITE" id="PS51898">
    <property type="entry name" value="TYR_RECOMBINASE"/>
    <property type="match status" value="1"/>
</dbReference>
<dbReference type="GO" id="GO:0006313">
    <property type="term" value="P:DNA transposition"/>
    <property type="evidence" value="ECO:0007669"/>
    <property type="project" value="UniProtKB-UniRule"/>
</dbReference>
<evidence type="ECO:0000256" key="1">
    <source>
        <dbReference type="ARBA" id="ARBA00004496"/>
    </source>
</evidence>
<evidence type="ECO:0000256" key="5">
    <source>
        <dbReference type="ARBA" id="ARBA00022908"/>
    </source>
</evidence>
<feature type="active site" evidence="9">
    <location>
        <position position="243"/>
    </location>
</feature>
<dbReference type="RefSeq" id="WP_089240439.1">
    <property type="nucleotide sequence ID" value="NZ_FZOK01000008.1"/>
</dbReference>
<keyword evidence="3 9" id="KW-0132">Cell division</keyword>
<dbReference type="HAMAP" id="MF_01808">
    <property type="entry name" value="Recomb_XerC_XerD"/>
    <property type="match status" value="1"/>
</dbReference>
<dbReference type="InterPro" id="IPR010998">
    <property type="entry name" value="Integrase_recombinase_N"/>
</dbReference>
<dbReference type="PANTHER" id="PTHR30349:SF77">
    <property type="entry name" value="TYROSINE RECOMBINASE XERC"/>
    <property type="match status" value="1"/>
</dbReference>
<protein>
    <recommendedName>
        <fullName evidence="9">Tyrosine recombinase XerC</fullName>
    </recommendedName>
</protein>
<feature type="active site" evidence="9">
    <location>
        <position position="240"/>
    </location>
</feature>
<evidence type="ECO:0000256" key="2">
    <source>
        <dbReference type="ARBA" id="ARBA00022490"/>
    </source>
</evidence>
<comment type="function">
    <text evidence="9">Site-specific tyrosine recombinase, which acts by catalyzing the cutting and rejoining of the recombining DNA molecules. The XerC-XerD complex is essential to convert dimers of the bacterial chromosome into monomers to permit their segregation at cell division. It also contributes to the segregational stability of plasmids.</text>
</comment>
<dbReference type="InterPro" id="IPR011010">
    <property type="entry name" value="DNA_brk_join_enz"/>
</dbReference>
<keyword evidence="8 9" id="KW-0131">Cell cycle</keyword>
<dbReference type="Pfam" id="PF02899">
    <property type="entry name" value="Phage_int_SAM_1"/>
    <property type="match status" value="1"/>
</dbReference>
<comment type="subunit">
    <text evidence="9">Forms a cyclic heterotetrameric complex composed of two molecules of XerC and two molecules of XerD.</text>
</comment>
<reference evidence="13" key="1">
    <citation type="submission" date="2017-06" db="EMBL/GenBank/DDBJ databases">
        <authorList>
            <person name="Varghese N."/>
            <person name="Submissions S."/>
        </authorList>
    </citation>
    <scope>NUCLEOTIDE SEQUENCE [LARGE SCALE GENOMIC DNA]</scope>
    <source>
        <strain evidence="13">5C</strain>
    </source>
</reference>
<evidence type="ECO:0000256" key="9">
    <source>
        <dbReference type="HAMAP-Rule" id="MF_01808"/>
    </source>
</evidence>
<proteinExistence type="inferred from homology"/>
<dbReference type="PANTHER" id="PTHR30349">
    <property type="entry name" value="PHAGE INTEGRASE-RELATED"/>
    <property type="match status" value="1"/>
</dbReference>
<dbReference type="InterPro" id="IPR023009">
    <property type="entry name" value="Tyrosine_recombinase_XerC/XerD"/>
</dbReference>
<dbReference type="OrthoDB" id="9801717at2"/>
<evidence type="ECO:0000256" key="7">
    <source>
        <dbReference type="ARBA" id="ARBA00023172"/>
    </source>
</evidence>
<evidence type="ECO:0000259" key="11">
    <source>
        <dbReference type="PROSITE" id="PS51900"/>
    </source>
</evidence>
<feature type="active site" evidence="9">
    <location>
        <position position="266"/>
    </location>
</feature>
<keyword evidence="7 9" id="KW-0233">DNA recombination</keyword>
<dbReference type="GO" id="GO:0005737">
    <property type="term" value="C:cytoplasm"/>
    <property type="evidence" value="ECO:0007669"/>
    <property type="project" value="UniProtKB-SubCell"/>
</dbReference>
<dbReference type="InterPro" id="IPR004107">
    <property type="entry name" value="Integrase_SAM-like_N"/>
</dbReference>
<dbReference type="GO" id="GO:0007059">
    <property type="term" value="P:chromosome segregation"/>
    <property type="evidence" value="ECO:0007669"/>
    <property type="project" value="UniProtKB-UniRule"/>
</dbReference>
<feature type="active site" evidence="9">
    <location>
        <position position="169"/>
    </location>
</feature>
<dbReference type="InterPro" id="IPR050090">
    <property type="entry name" value="Tyrosine_recombinase_XerCD"/>
</dbReference>
<dbReference type="Gene3D" id="1.10.150.130">
    <property type="match status" value="1"/>
</dbReference>
<dbReference type="SUPFAM" id="SSF56349">
    <property type="entry name" value="DNA breaking-rejoining enzymes"/>
    <property type="match status" value="1"/>
</dbReference>
<evidence type="ECO:0000256" key="4">
    <source>
        <dbReference type="ARBA" id="ARBA00022829"/>
    </source>
</evidence>
<keyword evidence="13" id="KW-1185">Reference proteome</keyword>
<comment type="subcellular location">
    <subcellularLocation>
        <location evidence="1 9">Cytoplasm</location>
    </subcellularLocation>
</comment>
<gene>
    <name evidence="9" type="primary">xerC</name>
    <name evidence="12" type="ORF">SAMN06295967_108154</name>
</gene>
<sequence length="294" mass="34455">MIDSFINFLEHEKRASKHTVLAYQKDLEQFQEFCNISFEKEDITQADHAEIRAWIIDLVEQGLNPNSVNRKIATLRSFYKFLMRSGEITKDPTYKIKALKTPKRLPEFVQEESIEKILEADVYAPDFEGQRDRMVMEFLYLTGVRLSELISLKWKDINLHEDSVRVLGKRKKQRIIPLTNTLKKNIISYKKVFEETFSFVDQSDYFIVRKDRSQAYPMKIYRIVRHYLDLFAQTSKRSPHLLRHTFATHLLNKGADLNAVKDLLGHASLAATQVYTHNSMEKLKAVFDQAHPKA</sequence>
<keyword evidence="6 9" id="KW-0238">DNA-binding</keyword>
<dbReference type="EMBL" id="FZOK01000008">
    <property type="protein sequence ID" value="SNS38717.1"/>
    <property type="molecule type" value="Genomic_DNA"/>
</dbReference>
<dbReference type="InterPro" id="IPR002104">
    <property type="entry name" value="Integrase_catalytic"/>
</dbReference>
<keyword evidence="2 9" id="KW-0963">Cytoplasm</keyword>
<feature type="active site" evidence="9">
    <location>
        <position position="145"/>
    </location>
</feature>
<dbReference type="Gene3D" id="1.10.443.10">
    <property type="entry name" value="Intergrase catalytic core"/>
    <property type="match status" value="1"/>
</dbReference>